<feature type="domain" description="TadE-like" evidence="2">
    <location>
        <begin position="33"/>
        <end position="74"/>
    </location>
</feature>
<evidence type="ECO:0000313" key="3">
    <source>
        <dbReference type="EMBL" id="PPA68651.1"/>
    </source>
</evidence>
<feature type="transmembrane region" description="Helical" evidence="1">
    <location>
        <begin position="35"/>
        <end position="57"/>
    </location>
</feature>
<evidence type="ECO:0000313" key="4">
    <source>
        <dbReference type="Proteomes" id="UP000239047"/>
    </source>
</evidence>
<sequence>MDGKAEASQQIKSPGKEELAMEKQKKHVLDERGSATIEFIGIVPLVFFVLLFVWQLIAGAHGLILAHSAVNEAAKVYSVTAEAGEASQAAESIIQAGGSHVSFGGAPISGTDQFTASVTIRIDMVFLPSAFFPGGKPTVSYTADTTGKVIR</sequence>
<accession>A0A2S5G6U5</accession>
<comment type="caution">
    <text evidence="3">The sequence shown here is derived from an EMBL/GenBank/DDBJ whole genome shotgun (WGS) entry which is preliminary data.</text>
</comment>
<reference evidence="3 4" key="1">
    <citation type="submission" date="2018-02" db="EMBL/GenBank/DDBJ databases">
        <title>Jeotgalibacillus proteolyticum sp. nov. a protease producing bacterium isolated from ocean sediments of Laizhou Bay.</title>
        <authorList>
            <person name="Li Y."/>
        </authorList>
    </citation>
    <scope>NUCLEOTIDE SEQUENCE [LARGE SCALE GENOMIC DNA]</scope>
    <source>
        <strain evidence="3 4">22-7</strain>
    </source>
</reference>
<dbReference type="Proteomes" id="UP000239047">
    <property type="component" value="Unassembled WGS sequence"/>
</dbReference>
<dbReference type="OrthoDB" id="2467576at2"/>
<proteinExistence type="predicted"/>
<keyword evidence="1" id="KW-1133">Transmembrane helix</keyword>
<keyword evidence="1" id="KW-0472">Membrane</keyword>
<dbReference type="AlphaFoldDB" id="A0A2S5G6U5"/>
<dbReference type="EMBL" id="PREZ01000010">
    <property type="protein sequence ID" value="PPA68651.1"/>
    <property type="molecule type" value="Genomic_DNA"/>
</dbReference>
<name>A0A2S5G6U5_9BACL</name>
<evidence type="ECO:0000259" key="2">
    <source>
        <dbReference type="Pfam" id="PF07811"/>
    </source>
</evidence>
<evidence type="ECO:0000256" key="1">
    <source>
        <dbReference type="SAM" id="Phobius"/>
    </source>
</evidence>
<organism evidence="3 4">
    <name type="scientific">Jeotgalibacillus proteolyticus</name>
    <dbReference type="NCBI Taxonomy" id="2082395"/>
    <lineage>
        <taxon>Bacteria</taxon>
        <taxon>Bacillati</taxon>
        <taxon>Bacillota</taxon>
        <taxon>Bacilli</taxon>
        <taxon>Bacillales</taxon>
        <taxon>Caryophanaceae</taxon>
        <taxon>Jeotgalibacillus</taxon>
    </lineage>
</organism>
<keyword evidence="4" id="KW-1185">Reference proteome</keyword>
<gene>
    <name evidence="3" type="ORF">C4B60_20260</name>
</gene>
<protein>
    <submittedName>
        <fullName evidence="3">Pilus assembly protein TadE</fullName>
    </submittedName>
</protein>
<dbReference type="InterPro" id="IPR012495">
    <property type="entry name" value="TadE-like_dom"/>
</dbReference>
<dbReference type="Pfam" id="PF07811">
    <property type="entry name" value="TadE"/>
    <property type="match status" value="1"/>
</dbReference>
<keyword evidence="1" id="KW-0812">Transmembrane</keyword>